<reference evidence="1" key="1">
    <citation type="submission" date="2023-03" db="EMBL/GenBank/DDBJ databases">
        <title>Chitinimonas shenzhenensis gen. nov., sp. nov., a novel member of family Burkholderiaceae isolated from activated sludge collected in Shen Zhen, China.</title>
        <authorList>
            <person name="Wang X."/>
        </authorList>
    </citation>
    <scope>NUCLEOTIDE SEQUENCE</scope>
    <source>
        <strain evidence="1">DQS-5</strain>
    </source>
</reference>
<dbReference type="EMBL" id="JARRAF010000037">
    <property type="protein sequence ID" value="MDK2126395.1"/>
    <property type="molecule type" value="Genomic_DNA"/>
</dbReference>
<name>A0ABT7E256_9NEIS</name>
<protein>
    <submittedName>
        <fullName evidence="1">Uncharacterized protein</fullName>
    </submittedName>
</protein>
<dbReference type="Proteomes" id="UP001172778">
    <property type="component" value="Unassembled WGS sequence"/>
</dbReference>
<organism evidence="1 2">
    <name type="scientific">Parachitinimonas caeni</name>
    <dbReference type="NCBI Taxonomy" id="3031301"/>
    <lineage>
        <taxon>Bacteria</taxon>
        <taxon>Pseudomonadati</taxon>
        <taxon>Pseudomonadota</taxon>
        <taxon>Betaproteobacteria</taxon>
        <taxon>Neisseriales</taxon>
        <taxon>Chitinibacteraceae</taxon>
        <taxon>Parachitinimonas</taxon>
    </lineage>
</organism>
<proteinExistence type="predicted"/>
<evidence type="ECO:0000313" key="2">
    <source>
        <dbReference type="Proteomes" id="UP001172778"/>
    </source>
</evidence>
<evidence type="ECO:0000313" key="1">
    <source>
        <dbReference type="EMBL" id="MDK2126395.1"/>
    </source>
</evidence>
<keyword evidence="2" id="KW-1185">Reference proteome</keyword>
<dbReference type="RefSeq" id="WP_284102714.1">
    <property type="nucleotide sequence ID" value="NZ_JARRAF010000037.1"/>
</dbReference>
<gene>
    <name evidence="1" type="ORF">PZA18_20355</name>
</gene>
<accession>A0ABT7E256</accession>
<sequence length="59" mass="6321">MKFVLRGLPEGLVGKSEIEADSVSDAVKQFPVLELFAADLEKVAGGEIPRVNIHKPCDG</sequence>
<comment type="caution">
    <text evidence="1">The sequence shown here is derived from an EMBL/GenBank/DDBJ whole genome shotgun (WGS) entry which is preliminary data.</text>
</comment>